<dbReference type="STRING" id="1514105.AOC36_05565"/>
<protein>
    <recommendedName>
        <fullName evidence="5 13">Methionine adenosyltransferase</fullName>
        <ecNumber evidence="5 13">2.5.1.6</ecNumber>
    </recommendedName>
</protein>
<keyword evidence="20" id="KW-1185">Reference proteome</keyword>
<organism evidence="19 20">
    <name type="scientific">Erysipelothrix larvae</name>
    <dbReference type="NCBI Taxonomy" id="1514105"/>
    <lineage>
        <taxon>Bacteria</taxon>
        <taxon>Bacillati</taxon>
        <taxon>Bacillota</taxon>
        <taxon>Erysipelotrichia</taxon>
        <taxon>Erysipelotrichales</taxon>
        <taxon>Erysipelotrichaceae</taxon>
        <taxon>Erysipelothrix</taxon>
    </lineage>
</organism>
<dbReference type="Proteomes" id="UP000063781">
    <property type="component" value="Chromosome"/>
</dbReference>
<dbReference type="UniPathway" id="UPA00315">
    <property type="reaction ID" value="UER00080"/>
</dbReference>
<evidence type="ECO:0000256" key="14">
    <source>
        <dbReference type="RuleBase" id="RU000542"/>
    </source>
</evidence>
<evidence type="ECO:0000256" key="6">
    <source>
        <dbReference type="ARBA" id="ARBA00022563"/>
    </source>
</evidence>
<comment type="cofactor">
    <cofactor evidence="2">
        <name>K(+)</name>
        <dbReference type="ChEBI" id="CHEBI:29103"/>
    </cofactor>
</comment>
<dbReference type="CDD" id="cd18079">
    <property type="entry name" value="S-AdoMet_synt"/>
    <property type="match status" value="1"/>
</dbReference>
<dbReference type="GO" id="GO:0046872">
    <property type="term" value="F:metal ion binding"/>
    <property type="evidence" value="ECO:0007669"/>
    <property type="project" value="UniProtKB-KW"/>
</dbReference>
<evidence type="ECO:0000256" key="3">
    <source>
        <dbReference type="ARBA" id="ARBA00005224"/>
    </source>
</evidence>
<dbReference type="NCBIfam" id="TIGR01034">
    <property type="entry name" value="metK"/>
    <property type="match status" value="1"/>
</dbReference>
<reference evidence="19 20" key="1">
    <citation type="submission" date="2015-10" db="EMBL/GenBank/DDBJ databases">
        <title>Erysipelothrix larvae sp. LV19 isolated from the larval gut of the rhinoceros beetle, Trypoxylus dichotomus.</title>
        <authorList>
            <person name="Lim S."/>
            <person name="Kim B.-C."/>
        </authorList>
    </citation>
    <scope>NUCLEOTIDE SEQUENCE [LARGE SCALE GENOMIC DNA]</scope>
    <source>
        <strain evidence="19 20">LV19</strain>
    </source>
</reference>
<evidence type="ECO:0000256" key="4">
    <source>
        <dbReference type="ARBA" id="ARBA00009685"/>
    </source>
</evidence>
<evidence type="ECO:0000256" key="1">
    <source>
        <dbReference type="ARBA" id="ARBA00001946"/>
    </source>
</evidence>
<dbReference type="InterPro" id="IPR022628">
    <property type="entry name" value="S-AdoMet_synt_N"/>
</dbReference>
<evidence type="ECO:0000259" key="16">
    <source>
        <dbReference type="Pfam" id="PF00438"/>
    </source>
</evidence>
<proteinExistence type="inferred from homology"/>
<evidence type="ECO:0000256" key="11">
    <source>
        <dbReference type="ARBA" id="ARBA00022842"/>
    </source>
</evidence>
<keyword evidence="6" id="KW-0554">One-carbon metabolism</keyword>
<dbReference type="GO" id="GO:0006730">
    <property type="term" value="P:one-carbon metabolic process"/>
    <property type="evidence" value="ECO:0007669"/>
    <property type="project" value="UniProtKB-KW"/>
</dbReference>
<comment type="pathway">
    <text evidence="3">Amino-acid biosynthesis; S-adenosyl-L-methionine biosynthesis; S-adenosyl-L-methionine from L-methionine: step 1/1.</text>
</comment>
<keyword evidence="11 14" id="KW-0460">Magnesium</keyword>
<dbReference type="GO" id="GO:0005737">
    <property type="term" value="C:cytoplasm"/>
    <property type="evidence" value="ECO:0007669"/>
    <property type="project" value="UniProtKB-SubCell"/>
</dbReference>
<feature type="domain" description="S-adenosylmethionine synthetase central" evidence="17">
    <location>
        <begin position="105"/>
        <end position="219"/>
    </location>
</feature>
<keyword evidence="8 14" id="KW-0479">Metal-binding</keyword>
<keyword evidence="12 14" id="KW-0630">Potassium</keyword>
<dbReference type="SUPFAM" id="SSF55973">
    <property type="entry name" value="S-adenosylmethionine synthetase"/>
    <property type="match status" value="3"/>
</dbReference>
<dbReference type="GO" id="GO:0005524">
    <property type="term" value="F:ATP binding"/>
    <property type="evidence" value="ECO:0007669"/>
    <property type="project" value="UniProtKB-KW"/>
</dbReference>
<evidence type="ECO:0000259" key="17">
    <source>
        <dbReference type="Pfam" id="PF02772"/>
    </source>
</evidence>
<dbReference type="InterPro" id="IPR022636">
    <property type="entry name" value="S-AdoMet_synthetase_sfam"/>
</dbReference>
<dbReference type="InterPro" id="IPR002133">
    <property type="entry name" value="S-AdoMet_synthetase"/>
</dbReference>
<evidence type="ECO:0000256" key="10">
    <source>
        <dbReference type="ARBA" id="ARBA00022840"/>
    </source>
</evidence>
<dbReference type="InterPro" id="IPR022631">
    <property type="entry name" value="ADOMET_SYNTHASE_CS"/>
</dbReference>
<accession>A0A0X8H064</accession>
<gene>
    <name evidence="19" type="ORF">AOC36_05565</name>
</gene>
<evidence type="ECO:0000259" key="18">
    <source>
        <dbReference type="Pfam" id="PF02773"/>
    </source>
</evidence>
<sequence>MKDVFFTSESVTDGHPDKMCDQIADAILDEALRQDPNSKMAVEATIKDDFIFVYGEANTQANIDYVNIAKQVVADIGYTEDFDVFTKVQKQSPQINSAVTTTEHVGAGDQGIMFGYATNETESYMPLSIDLAHKLSKRLSDLKREISWLKPDGKTQVTVAYKDGKPHYVHTVLVSASHDENISQEQIHDTILNEVIKPVIDSKWLRDDTKIIINPSGAFSIAGPFSDSGTTGRKIVVDTYGGVARNGGGCFSSKDPSKVDRTAAYFARYVAKNIVAAGLCDRLEIQLSYAIGLTDPLSIHIETYGTEKRPQDEILEIIKNNFDFKVGSMIQTLDLLRPIYRESANFGHFGRDGFPWESIIALKGL</sequence>
<feature type="domain" description="S-adenosylmethionine synthetase C-terminal" evidence="18">
    <location>
        <begin position="221"/>
        <end position="357"/>
    </location>
</feature>
<evidence type="ECO:0000313" key="19">
    <source>
        <dbReference type="EMBL" id="AMC93464.1"/>
    </source>
</evidence>
<evidence type="ECO:0000256" key="8">
    <source>
        <dbReference type="ARBA" id="ARBA00022723"/>
    </source>
</evidence>
<evidence type="ECO:0000313" key="20">
    <source>
        <dbReference type="Proteomes" id="UP000063781"/>
    </source>
</evidence>
<dbReference type="Pfam" id="PF02772">
    <property type="entry name" value="S-AdoMet_synt_M"/>
    <property type="match status" value="1"/>
</dbReference>
<dbReference type="AlphaFoldDB" id="A0A0X8H064"/>
<dbReference type="Pfam" id="PF00438">
    <property type="entry name" value="S-AdoMet_synt_N"/>
    <property type="match status" value="1"/>
</dbReference>
<dbReference type="EC" id="2.5.1.6" evidence="5 13"/>
<comment type="cofactor">
    <cofactor evidence="1">
        <name>Mg(2+)</name>
        <dbReference type="ChEBI" id="CHEBI:18420"/>
    </cofactor>
</comment>
<dbReference type="PANTHER" id="PTHR11964">
    <property type="entry name" value="S-ADENOSYLMETHIONINE SYNTHETASE"/>
    <property type="match status" value="1"/>
</dbReference>
<keyword evidence="7 19" id="KW-0808">Transferase</keyword>
<dbReference type="GO" id="GO:0006556">
    <property type="term" value="P:S-adenosylmethionine biosynthetic process"/>
    <property type="evidence" value="ECO:0007669"/>
    <property type="project" value="UniProtKB-UniRule"/>
</dbReference>
<keyword evidence="9" id="KW-0547">Nucleotide-binding</keyword>
<evidence type="ECO:0000256" key="5">
    <source>
        <dbReference type="ARBA" id="ARBA00012828"/>
    </source>
</evidence>
<dbReference type="RefSeq" id="WP_067632278.1">
    <property type="nucleotide sequence ID" value="NZ_CP013213.1"/>
</dbReference>
<evidence type="ECO:0000256" key="12">
    <source>
        <dbReference type="ARBA" id="ARBA00022958"/>
    </source>
</evidence>
<comment type="similarity">
    <text evidence="4 15">Belongs to the AdoMet synthase family.</text>
</comment>
<dbReference type="OrthoDB" id="9801686at2"/>
<dbReference type="KEGG" id="erl:AOC36_05565"/>
<dbReference type="Gene3D" id="3.30.300.10">
    <property type="match status" value="3"/>
</dbReference>
<comment type="subcellular location">
    <subcellularLocation>
        <location evidence="14">Cytoplasm</location>
    </subcellularLocation>
</comment>
<dbReference type="PROSITE" id="PS00376">
    <property type="entry name" value="ADOMET_SYNTHASE_1"/>
    <property type="match status" value="1"/>
</dbReference>
<evidence type="ECO:0000256" key="2">
    <source>
        <dbReference type="ARBA" id="ARBA00001958"/>
    </source>
</evidence>
<dbReference type="GO" id="GO:0004478">
    <property type="term" value="F:methionine adenosyltransferase activity"/>
    <property type="evidence" value="ECO:0007669"/>
    <property type="project" value="UniProtKB-UniRule"/>
</dbReference>
<evidence type="ECO:0000256" key="13">
    <source>
        <dbReference type="NCBIfam" id="TIGR01034"/>
    </source>
</evidence>
<dbReference type="PIRSF" id="PIRSF000497">
    <property type="entry name" value="MAT"/>
    <property type="match status" value="1"/>
</dbReference>
<name>A0A0X8H064_9FIRM</name>
<feature type="domain" description="S-adenosylmethionine synthetase N-terminal" evidence="16">
    <location>
        <begin position="4"/>
        <end position="87"/>
    </location>
</feature>
<evidence type="ECO:0000256" key="15">
    <source>
        <dbReference type="RuleBase" id="RU004462"/>
    </source>
</evidence>
<dbReference type="InterPro" id="IPR022630">
    <property type="entry name" value="S-AdoMet_synt_C"/>
</dbReference>
<evidence type="ECO:0000256" key="7">
    <source>
        <dbReference type="ARBA" id="ARBA00022679"/>
    </source>
</evidence>
<evidence type="ECO:0000256" key="9">
    <source>
        <dbReference type="ARBA" id="ARBA00022741"/>
    </source>
</evidence>
<dbReference type="Pfam" id="PF02773">
    <property type="entry name" value="S-AdoMet_synt_C"/>
    <property type="match status" value="1"/>
</dbReference>
<dbReference type="FunFam" id="3.30.300.10:FF:000003">
    <property type="entry name" value="S-adenosylmethionine synthase"/>
    <property type="match status" value="1"/>
</dbReference>
<dbReference type="EMBL" id="CP013213">
    <property type="protein sequence ID" value="AMC93464.1"/>
    <property type="molecule type" value="Genomic_DNA"/>
</dbReference>
<dbReference type="PROSITE" id="PS00377">
    <property type="entry name" value="ADOMET_SYNTHASE_2"/>
    <property type="match status" value="1"/>
</dbReference>
<comment type="subunit">
    <text evidence="14">Homotetramer.</text>
</comment>
<dbReference type="InterPro" id="IPR022629">
    <property type="entry name" value="S-AdoMet_synt_central"/>
</dbReference>
<keyword evidence="10" id="KW-0067">ATP-binding</keyword>